<dbReference type="NCBIfam" id="NF011584">
    <property type="entry name" value="PRK15008.1"/>
    <property type="match status" value="1"/>
</dbReference>
<dbReference type="InterPro" id="IPR050109">
    <property type="entry name" value="HTH-type_TetR-like_transc_reg"/>
</dbReference>
<dbReference type="PRINTS" id="PR00455">
    <property type="entry name" value="HTHTETR"/>
</dbReference>
<dbReference type="InterPro" id="IPR036271">
    <property type="entry name" value="Tet_transcr_reg_TetR-rel_C_sf"/>
</dbReference>
<dbReference type="Proteomes" id="UP000050580">
    <property type="component" value="Unassembled WGS sequence"/>
</dbReference>
<dbReference type="STRING" id="1610491.AAV94_08060"/>
<dbReference type="InterPro" id="IPR009057">
    <property type="entry name" value="Homeodomain-like_sf"/>
</dbReference>
<sequence>MADAAASALPAARERARAASQQRRQRKMEEKRGSILAAALTLFSRYGMHGVSLDAVAELADVSKTNLLYYFPNKEALYLSVLRNLLTQWLQPLHALSAEQAPREALSRYIRTKLAASRDAPEASRLFCLEVIQGAPLLKSTLEGELRELVERKRAVIHAWIEQGVLRPIAPHHLIFSLWAMTQHYADFSVQVQSICGKGLEDPAFFEETAASIEQLVLAGVLP</sequence>
<dbReference type="EMBL" id="LBNQ01000024">
    <property type="protein sequence ID" value="KKW67908.1"/>
    <property type="molecule type" value="Genomic_DNA"/>
</dbReference>
<evidence type="ECO:0000256" key="3">
    <source>
        <dbReference type="SAM" id="MobiDB-lite"/>
    </source>
</evidence>
<dbReference type="GO" id="GO:0045892">
    <property type="term" value="P:negative regulation of DNA-templated transcription"/>
    <property type="evidence" value="ECO:0007669"/>
    <property type="project" value="InterPro"/>
</dbReference>
<dbReference type="Pfam" id="PF08362">
    <property type="entry name" value="TetR_C_3"/>
    <property type="match status" value="1"/>
</dbReference>
<dbReference type="InterPro" id="IPR001647">
    <property type="entry name" value="HTH_TetR"/>
</dbReference>
<evidence type="ECO:0000313" key="5">
    <source>
        <dbReference type="EMBL" id="KKW67908.1"/>
    </source>
</evidence>
<feature type="compositionally biased region" description="Low complexity" evidence="3">
    <location>
        <begin position="1"/>
        <end position="11"/>
    </location>
</feature>
<dbReference type="PANTHER" id="PTHR30328">
    <property type="entry name" value="TRANSCRIPTIONAL REPRESSOR"/>
    <property type="match status" value="1"/>
</dbReference>
<name>A0A0U1PZG4_9BURK</name>
<dbReference type="Gene3D" id="1.10.10.60">
    <property type="entry name" value="Homeodomain-like"/>
    <property type="match status" value="1"/>
</dbReference>
<comment type="caution">
    <text evidence="5">The sequence shown here is derived from an EMBL/GenBank/DDBJ whole genome shotgun (WGS) entry which is preliminary data.</text>
</comment>
<evidence type="ECO:0000256" key="2">
    <source>
        <dbReference type="PROSITE-ProRule" id="PRU00335"/>
    </source>
</evidence>
<dbReference type="PROSITE" id="PS50977">
    <property type="entry name" value="HTH_TETR_2"/>
    <property type="match status" value="1"/>
</dbReference>
<feature type="domain" description="HTH tetR-type" evidence="4">
    <location>
        <begin position="29"/>
        <end position="89"/>
    </location>
</feature>
<dbReference type="SUPFAM" id="SSF46689">
    <property type="entry name" value="Homeodomain-like"/>
    <property type="match status" value="1"/>
</dbReference>
<protein>
    <recommendedName>
        <fullName evidence="4">HTH tetR-type domain-containing protein</fullName>
    </recommendedName>
</protein>
<evidence type="ECO:0000256" key="1">
    <source>
        <dbReference type="ARBA" id="ARBA00023125"/>
    </source>
</evidence>
<dbReference type="Pfam" id="PF00440">
    <property type="entry name" value="TetR_N"/>
    <property type="match status" value="1"/>
</dbReference>
<keyword evidence="1 2" id="KW-0238">DNA-binding</keyword>
<dbReference type="AlphaFoldDB" id="A0A0U1PZG4"/>
<gene>
    <name evidence="5" type="ORF">AAV94_08060</name>
</gene>
<dbReference type="PATRIC" id="fig|1610491.3.peg.1713"/>
<evidence type="ECO:0000259" key="4">
    <source>
        <dbReference type="PROSITE" id="PS50977"/>
    </source>
</evidence>
<dbReference type="Gene3D" id="1.10.357.10">
    <property type="entry name" value="Tetracycline Repressor, domain 2"/>
    <property type="match status" value="1"/>
</dbReference>
<feature type="region of interest" description="Disordered" evidence="3">
    <location>
        <begin position="1"/>
        <end position="30"/>
    </location>
</feature>
<proteinExistence type="predicted"/>
<evidence type="ECO:0000313" key="6">
    <source>
        <dbReference type="Proteomes" id="UP000050580"/>
    </source>
</evidence>
<accession>A0A0U1PZG4</accession>
<dbReference type="InterPro" id="IPR013573">
    <property type="entry name" value="Tscrpt_reg_YcdC_C"/>
</dbReference>
<organism evidence="5 6">
    <name type="scientific">Lampropedia cohaerens</name>
    <dbReference type="NCBI Taxonomy" id="1610491"/>
    <lineage>
        <taxon>Bacteria</taxon>
        <taxon>Pseudomonadati</taxon>
        <taxon>Pseudomonadota</taxon>
        <taxon>Betaproteobacteria</taxon>
        <taxon>Burkholderiales</taxon>
        <taxon>Comamonadaceae</taxon>
        <taxon>Lampropedia</taxon>
    </lineage>
</organism>
<reference evidence="5 6" key="1">
    <citation type="submission" date="2015-05" db="EMBL/GenBank/DDBJ databases">
        <title>Draft genome sequence of Lampropedia sp. CT6, isolated from the microbial mat of a hot water spring, located at Manikaran, India.</title>
        <authorList>
            <person name="Tripathi C."/>
            <person name="Rani P."/>
            <person name="Mahato N.K."/>
            <person name="Lal R."/>
        </authorList>
    </citation>
    <scope>NUCLEOTIDE SEQUENCE [LARGE SCALE GENOMIC DNA]</scope>
    <source>
        <strain evidence="5 6">CT6</strain>
    </source>
</reference>
<keyword evidence="6" id="KW-1185">Reference proteome</keyword>
<dbReference type="GO" id="GO:0003677">
    <property type="term" value="F:DNA binding"/>
    <property type="evidence" value="ECO:0007669"/>
    <property type="project" value="UniProtKB-UniRule"/>
</dbReference>
<dbReference type="PANTHER" id="PTHR30328:SF54">
    <property type="entry name" value="HTH-TYPE TRANSCRIPTIONAL REPRESSOR SCO4008"/>
    <property type="match status" value="1"/>
</dbReference>
<dbReference type="SUPFAM" id="SSF48498">
    <property type="entry name" value="Tetracyclin repressor-like, C-terminal domain"/>
    <property type="match status" value="1"/>
</dbReference>
<feature type="DNA-binding region" description="H-T-H motif" evidence="2">
    <location>
        <begin position="52"/>
        <end position="71"/>
    </location>
</feature>